<evidence type="ECO:0000313" key="2">
    <source>
        <dbReference type="Proteomes" id="UP000217792"/>
    </source>
</evidence>
<name>A0AAD1C922_STRIT</name>
<dbReference type="EMBL" id="AP014880">
    <property type="protein sequence ID" value="BAW17319.1"/>
    <property type="molecule type" value="Genomic_DNA"/>
</dbReference>
<reference evidence="1 2" key="1">
    <citation type="journal article" date="2017" name="Infect. Immun.">
        <title>Characterization of the Pathogenicity of Streptococcus intermedius TYG1620 Isolated from a Human Brain Abscess Based on the Complete Genome Sequence with Transcriptome Analysis and Transposon Mutagenesis in a Murine Subcutaneous Abscess Model.</title>
        <authorList>
            <person name="Hasegawa N."/>
            <person name="Sekizuka T."/>
            <person name="Sugi Y."/>
            <person name="Kawakami N."/>
            <person name="Ogasawara Y."/>
            <person name="Kato K."/>
            <person name="Yamashita A."/>
            <person name="Takeuchi F."/>
            <person name="Kuroda M."/>
        </authorList>
    </citation>
    <scope>NUCLEOTIDE SEQUENCE [LARGE SCALE GENOMIC DNA]</scope>
    <source>
        <strain evidence="1 2">TYG1620</strain>
    </source>
</reference>
<dbReference type="Proteomes" id="UP000217792">
    <property type="component" value="Chromosome"/>
</dbReference>
<protein>
    <submittedName>
        <fullName evidence="1">Uncharacterized protein</fullName>
    </submittedName>
</protein>
<proteinExistence type="predicted"/>
<evidence type="ECO:0000313" key="1">
    <source>
        <dbReference type="EMBL" id="BAW17319.1"/>
    </source>
</evidence>
<accession>A0AAD1C922</accession>
<sequence>MSWGRYGFDRHYEAHFATHQADVKRQLNITAKNNNSYALAA</sequence>
<dbReference type="AlphaFoldDB" id="A0AAD1C922"/>
<organism evidence="1 2">
    <name type="scientific">Streptococcus intermedius</name>
    <dbReference type="NCBI Taxonomy" id="1338"/>
    <lineage>
        <taxon>Bacteria</taxon>
        <taxon>Bacillati</taxon>
        <taxon>Bacillota</taxon>
        <taxon>Bacilli</taxon>
        <taxon>Lactobacillales</taxon>
        <taxon>Streptococcaceae</taxon>
        <taxon>Streptococcus</taxon>
        <taxon>Streptococcus anginosus group</taxon>
    </lineage>
</organism>
<gene>
    <name evidence="1" type="ORF">SITYG_13400</name>
</gene>